<keyword evidence="4 9" id="KW-1133">Transmembrane helix</keyword>
<feature type="transmembrane region" description="Helical" evidence="9">
    <location>
        <begin position="141"/>
        <end position="163"/>
    </location>
</feature>
<dbReference type="RefSeq" id="XP_022328449.1">
    <property type="nucleotide sequence ID" value="XM_022472741.1"/>
</dbReference>
<evidence type="ECO:0000313" key="12">
    <source>
        <dbReference type="RefSeq" id="XP_022328449.1"/>
    </source>
</evidence>
<dbReference type="GO" id="GO:0007187">
    <property type="term" value="P:G protein-coupled receptor signaling pathway, coupled to cyclic nucleotide second messenger"/>
    <property type="evidence" value="ECO:0007669"/>
    <property type="project" value="TreeGrafter"/>
</dbReference>
<dbReference type="InterPro" id="IPR017452">
    <property type="entry name" value="GPCR_Rhodpsn_7TM"/>
</dbReference>
<dbReference type="GO" id="GO:0007197">
    <property type="term" value="P:adenylate cyclase-inhibiting G protein-coupled acetylcholine receptor signaling pathway"/>
    <property type="evidence" value="ECO:0007669"/>
    <property type="project" value="TreeGrafter"/>
</dbReference>
<proteinExistence type="predicted"/>
<dbReference type="Proteomes" id="UP000694844">
    <property type="component" value="Chromosome 3"/>
</dbReference>
<name>A0A8B8DLI4_CRAVI</name>
<dbReference type="GO" id="GO:0045202">
    <property type="term" value="C:synapse"/>
    <property type="evidence" value="ECO:0007669"/>
    <property type="project" value="TreeGrafter"/>
</dbReference>
<dbReference type="GO" id="GO:0004993">
    <property type="term" value="F:G protein-coupled serotonin receptor activity"/>
    <property type="evidence" value="ECO:0007669"/>
    <property type="project" value="TreeGrafter"/>
</dbReference>
<reference evidence="12" key="1">
    <citation type="submission" date="2025-08" db="UniProtKB">
        <authorList>
            <consortium name="RefSeq"/>
        </authorList>
    </citation>
    <scope>IDENTIFICATION</scope>
    <source>
        <tissue evidence="12">Whole sample</tissue>
    </source>
</reference>
<evidence type="ECO:0000256" key="4">
    <source>
        <dbReference type="ARBA" id="ARBA00022989"/>
    </source>
</evidence>
<dbReference type="GO" id="GO:0016907">
    <property type="term" value="F:G protein-coupled acetylcholine receptor activity"/>
    <property type="evidence" value="ECO:0007669"/>
    <property type="project" value="TreeGrafter"/>
</dbReference>
<dbReference type="SUPFAM" id="SSF81321">
    <property type="entry name" value="Family A G protein-coupled receptor-like"/>
    <property type="match status" value="1"/>
</dbReference>
<protein>
    <submittedName>
        <fullName evidence="12">Histamine H3 receptor-like</fullName>
    </submittedName>
</protein>
<dbReference type="KEGG" id="cvn:111127528"/>
<dbReference type="OrthoDB" id="10071887at2759"/>
<dbReference type="GO" id="GO:0005886">
    <property type="term" value="C:plasma membrane"/>
    <property type="evidence" value="ECO:0007669"/>
    <property type="project" value="UniProtKB-SubCell"/>
</dbReference>
<evidence type="ECO:0000259" key="10">
    <source>
        <dbReference type="PROSITE" id="PS50262"/>
    </source>
</evidence>
<dbReference type="PRINTS" id="PR00237">
    <property type="entry name" value="GPCRRHODOPSN"/>
</dbReference>
<gene>
    <name evidence="12" type="primary">LOC111127528</name>
</gene>
<feature type="domain" description="G-protein coupled receptors family 1 profile" evidence="10">
    <location>
        <begin position="40"/>
        <end position="307"/>
    </location>
</feature>
<feature type="transmembrane region" description="Helical" evidence="9">
    <location>
        <begin position="192"/>
        <end position="212"/>
    </location>
</feature>
<keyword evidence="3 9" id="KW-0812">Transmembrane</keyword>
<feature type="transmembrane region" description="Helical" evidence="9">
    <location>
        <begin position="20"/>
        <end position="49"/>
    </location>
</feature>
<comment type="subcellular location">
    <subcellularLocation>
        <location evidence="1">Cell membrane</location>
        <topology evidence="1">Multi-pass membrane protein</topology>
    </subcellularLocation>
</comment>
<accession>A0A8B8DLI4</accession>
<evidence type="ECO:0000256" key="1">
    <source>
        <dbReference type="ARBA" id="ARBA00004651"/>
    </source>
</evidence>
<evidence type="ECO:0000313" key="11">
    <source>
        <dbReference type="Proteomes" id="UP000694844"/>
    </source>
</evidence>
<organism evidence="11 12">
    <name type="scientific">Crassostrea virginica</name>
    <name type="common">Eastern oyster</name>
    <dbReference type="NCBI Taxonomy" id="6565"/>
    <lineage>
        <taxon>Eukaryota</taxon>
        <taxon>Metazoa</taxon>
        <taxon>Spiralia</taxon>
        <taxon>Lophotrochozoa</taxon>
        <taxon>Mollusca</taxon>
        <taxon>Bivalvia</taxon>
        <taxon>Autobranchia</taxon>
        <taxon>Pteriomorphia</taxon>
        <taxon>Ostreida</taxon>
        <taxon>Ostreoidea</taxon>
        <taxon>Ostreidae</taxon>
        <taxon>Crassostrea</taxon>
    </lineage>
</organism>
<feature type="transmembrane region" description="Helical" evidence="9">
    <location>
        <begin position="61"/>
        <end position="80"/>
    </location>
</feature>
<feature type="transmembrane region" description="Helical" evidence="9">
    <location>
        <begin position="291"/>
        <end position="315"/>
    </location>
</feature>
<keyword evidence="8" id="KW-0807">Transducer</keyword>
<evidence type="ECO:0000256" key="8">
    <source>
        <dbReference type="ARBA" id="ARBA00023224"/>
    </source>
</evidence>
<dbReference type="GeneID" id="111127528"/>
<sequence length="344" mass="38889">MNATVSPDEAGGDATELFPLYVTVPLGLLLTVLVVLAVTGNALTVIAFARDKSLRSVYNTYLVNLAVTDFCLGLFSMFVYSFHTLASYVWPFGPQFCKVYLVIDFTLCLESVVTIVLISFDRLLLLKHGPHYKVKETPRKTVIKIVISWILSFSLYSPGIIGWDLWTGEDVNEEGECIPQFSYHFGYTTTTAVIEFVIPFFVVATLNFLIYLQIRKRTVVAPLANAANYLSNPISQQARAEEREKTRRDIKAARFLAMLVLVFAITWAPYTIATIIISFCEDCINEYVYEFLVWLLWVKSVINPFLYAMNSALFYKNFRKLLTCRGGNSEIGNHTPTVVSHITL</sequence>
<dbReference type="InterPro" id="IPR000276">
    <property type="entry name" value="GPCR_Rhodpsn"/>
</dbReference>
<feature type="transmembrane region" description="Helical" evidence="9">
    <location>
        <begin position="100"/>
        <end position="120"/>
    </location>
</feature>
<keyword evidence="2" id="KW-1003">Cell membrane</keyword>
<evidence type="ECO:0000256" key="7">
    <source>
        <dbReference type="ARBA" id="ARBA00023170"/>
    </source>
</evidence>
<evidence type="ECO:0000256" key="5">
    <source>
        <dbReference type="ARBA" id="ARBA00023040"/>
    </source>
</evidence>
<dbReference type="AlphaFoldDB" id="A0A8B8DLI4"/>
<dbReference type="CDD" id="cd15048">
    <property type="entry name" value="7tmA_Histamine_H3R_H4R"/>
    <property type="match status" value="1"/>
</dbReference>
<keyword evidence="7" id="KW-0675">Receptor</keyword>
<dbReference type="PROSITE" id="PS50262">
    <property type="entry name" value="G_PROTEIN_RECEP_F1_2"/>
    <property type="match status" value="1"/>
</dbReference>
<dbReference type="PANTHER" id="PTHR24247">
    <property type="entry name" value="5-HYDROXYTRYPTAMINE RECEPTOR"/>
    <property type="match status" value="1"/>
</dbReference>
<keyword evidence="11" id="KW-1185">Reference proteome</keyword>
<evidence type="ECO:0000256" key="2">
    <source>
        <dbReference type="ARBA" id="ARBA00022475"/>
    </source>
</evidence>
<evidence type="ECO:0000256" key="6">
    <source>
        <dbReference type="ARBA" id="ARBA00023136"/>
    </source>
</evidence>
<dbReference type="Pfam" id="PF00001">
    <property type="entry name" value="7tm_1"/>
    <property type="match status" value="1"/>
</dbReference>
<dbReference type="GO" id="GO:0030425">
    <property type="term" value="C:dendrite"/>
    <property type="evidence" value="ECO:0007669"/>
    <property type="project" value="TreeGrafter"/>
</dbReference>
<evidence type="ECO:0000256" key="3">
    <source>
        <dbReference type="ARBA" id="ARBA00022692"/>
    </source>
</evidence>
<evidence type="ECO:0000256" key="9">
    <source>
        <dbReference type="SAM" id="Phobius"/>
    </source>
</evidence>
<keyword evidence="6 9" id="KW-0472">Membrane</keyword>
<keyword evidence="5" id="KW-0297">G-protein coupled receptor</keyword>
<dbReference type="PANTHER" id="PTHR24247:SF195">
    <property type="entry name" value="G-PROTEIN COUPLED RECEPTORS FAMILY 1 PROFILE DOMAIN-CONTAINING PROTEIN"/>
    <property type="match status" value="1"/>
</dbReference>
<feature type="transmembrane region" description="Helical" evidence="9">
    <location>
        <begin position="255"/>
        <end position="279"/>
    </location>
</feature>
<dbReference type="Gene3D" id="1.20.1070.10">
    <property type="entry name" value="Rhodopsin 7-helix transmembrane proteins"/>
    <property type="match status" value="1"/>
</dbReference>